<protein>
    <submittedName>
        <fullName evidence="1">Uncharacterized protein</fullName>
    </submittedName>
</protein>
<dbReference type="Proteomes" id="UP000821845">
    <property type="component" value="Chromosome 3"/>
</dbReference>
<comment type="caution">
    <text evidence="1">The sequence shown here is derived from an EMBL/GenBank/DDBJ whole genome shotgun (WGS) entry which is preliminary data.</text>
</comment>
<evidence type="ECO:0000313" key="1">
    <source>
        <dbReference type="EMBL" id="KAH6935159.1"/>
    </source>
</evidence>
<accession>A0ACB7SMK9</accession>
<gene>
    <name evidence="1" type="ORF">HPB50_003982</name>
</gene>
<proteinExistence type="predicted"/>
<dbReference type="EMBL" id="CM023483">
    <property type="protein sequence ID" value="KAH6935159.1"/>
    <property type="molecule type" value="Genomic_DNA"/>
</dbReference>
<reference evidence="1" key="1">
    <citation type="submission" date="2020-05" db="EMBL/GenBank/DDBJ databases">
        <title>Large-scale comparative analyses of tick genomes elucidate their genetic diversity and vector capacities.</title>
        <authorList>
            <person name="Jia N."/>
            <person name="Wang J."/>
            <person name="Shi W."/>
            <person name="Du L."/>
            <person name="Sun Y."/>
            <person name="Zhan W."/>
            <person name="Jiang J."/>
            <person name="Wang Q."/>
            <person name="Zhang B."/>
            <person name="Ji P."/>
            <person name="Sakyi L.B."/>
            <person name="Cui X."/>
            <person name="Yuan T."/>
            <person name="Jiang B."/>
            <person name="Yang W."/>
            <person name="Lam T.T.-Y."/>
            <person name="Chang Q."/>
            <person name="Ding S."/>
            <person name="Wang X."/>
            <person name="Zhu J."/>
            <person name="Ruan X."/>
            <person name="Zhao L."/>
            <person name="Wei J."/>
            <person name="Que T."/>
            <person name="Du C."/>
            <person name="Cheng J."/>
            <person name="Dai P."/>
            <person name="Han X."/>
            <person name="Huang E."/>
            <person name="Gao Y."/>
            <person name="Liu J."/>
            <person name="Shao H."/>
            <person name="Ye R."/>
            <person name="Li L."/>
            <person name="Wei W."/>
            <person name="Wang X."/>
            <person name="Wang C."/>
            <person name="Yang T."/>
            <person name="Huo Q."/>
            <person name="Li W."/>
            <person name="Guo W."/>
            <person name="Chen H."/>
            <person name="Zhou L."/>
            <person name="Ni X."/>
            <person name="Tian J."/>
            <person name="Zhou Y."/>
            <person name="Sheng Y."/>
            <person name="Liu T."/>
            <person name="Pan Y."/>
            <person name="Xia L."/>
            <person name="Li J."/>
            <person name="Zhao F."/>
            <person name="Cao W."/>
        </authorList>
    </citation>
    <scope>NUCLEOTIDE SEQUENCE</scope>
    <source>
        <strain evidence="1">Hyas-2018</strain>
    </source>
</reference>
<keyword evidence="2" id="KW-1185">Reference proteome</keyword>
<organism evidence="1 2">
    <name type="scientific">Hyalomma asiaticum</name>
    <name type="common">Tick</name>
    <dbReference type="NCBI Taxonomy" id="266040"/>
    <lineage>
        <taxon>Eukaryota</taxon>
        <taxon>Metazoa</taxon>
        <taxon>Ecdysozoa</taxon>
        <taxon>Arthropoda</taxon>
        <taxon>Chelicerata</taxon>
        <taxon>Arachnida</taxon>
        <taxon>Acari</taxon>
        <taxon>Parasitiformes</taxon>
        <taxon>Ixodida</taxon>
        <taxon>Ixodoidea</taxon>
        <taxon>Ixodidae</taxon>
        <taxon>Hyalomminae</taxon>
        <taxon>Hyalomma</taxon>
    </lineage>
</organism>
<evidence type="ECO:0000313" key="2">
    <source>
        <dbReference type="Proteomes" id="UP000821845"/>
    </source>
</evidence>
<name>A0ACB7SMK9_HYAAI</name>
<sequence length="171" mass="18896">MAASAMCLVCKEALPDPGSCPMCSECSYGYHVGPCSGVTKTAFQTSDEAAKKAWKCQACVIPAARANAGSGKLQLQQTSDTGKILAEINRKLSEIPTIKRKIDQLMQLKDTVQNMEQSVKHLSEQYDDVLIEMRKQSCEIATLKKRVENAEAANDTLEIQKLRQHLNYSEQ</sequence>